<evidence type="ECO:0000313" key="1">
    <source>
        <dbReference type="EMBL" id="OOR05316.1"/>
    </source>
</evidence>
<dbReference type="EMBL" id="MUAJ01000086">
    <property type="protein sequence ID" value="OOR05316.1"/>
    <property type="molecule type" value="Genomic_DNA"/>
</dbReference>
<protein>
    <submittedName>
        <fullName evidence="1">Uncharacterized protein</fullName>
    </submittedName>
</protein>
<accession>A0A1S9T5L4</accession>
<proteinExistence type="predicted"/>
<comment type="caution">
    <text evidence="1">The sequence shown here is derived from an EMBL/GenBank/DDBJ whole genome shotgun (WGS) entry which is preliminary data.</text>
</comment>
<gene>
    <name evidence="1" type="ORF">BW897_31465</name>
</gene>
<dbReference type="Proteomes" id="UP000190906">
    <property type="component" value="Unassembled WGS sequence"/>
</dbReference>
<name>A0A1S9T5L4_BACCE</name>
<reference evidence="1 2" key="1">
    <citation type="submission" date="2017-01" db="EMBL/GenBank/DDBJ databases">
        <title>Bacillus cereus isolates.</title>
        <authorList>
            <person name="Beno S.M."/>
        </authorList>
    </citation>
    <scope>NUCLEOTIDE SEQUENCE [LARGE SCALE GENOMIC DNA]</scope>
    <source>
        <strain evidence="1 2">FSL H8-0485</strain>
    </source>
</reference>
<evidence type="ECO:0000313" key="2">
    <source>
        <dbReference type="Proteomes" id="UP000190906"/>
    </source>
</evidence>
<dbReference type="AlphaFoldDB" id="A0A1S9T5L4"/>
<organism evidence="1 2">
    <name type="scientific">Bacillus cereus</name>
    <dbReference type="NCBI Taxonomy" id="1396"/>
    <lineage>
        <taxon>Bacteria</taxon>
        <taxon>Bacillati</taxon>
        <taxon>Bacillota</taxon>
        <taxon>Bacilli</taxon>
        <taxon>Bacillales</taxon>
        <taxon>Bacillaceae</taxon>
        <taxon>Bacillus</taxon>
        <taxon>Bacillus cereus group</taxon>
    </lineage>
</organism>
<dbReference type="RefSeq" id="WP_078205854.1">
    <property type="nucleotide sequence ID" value="NZ_MUAJ01000086.1"/>
</dbReference>
<sequence>MGLTLEGLEQCFNEANNEGSEYVAVVIRMEGFPEDEVIINDHYNIVSKLEYYKKTYNEDLVHKYAPGISIVGCTHGYSFLNIQRKLGLLERNND</sequence>